<evidence type="ECO:0000259" key="2">
    <source>
        <dbReference type="PROSITE" id="PS50280"/>
    </source>
</evidence>
<gene>
    <name evidence="3" type="ORF">DFL_002962</name>
</gene>
<evidence type="ECO:0000313" key="3">
    <source>
        <dbReference type="EMBL" id="RVD88788.1"/>
    </source>
</evidence>
<dbReference type="Gene3D" id="1.25.40.10">
    <property type="entry name" value="Tetratricopeptide repeat domain"/>
    <property type="match status" value="1"/>
</dbReference>
<name>A0A437ACH1_ARTFL</name>
<dbReference type="PANTHER" id="PTHR47643:SF2">
    <property type="entry name" value="TPR DOMAIN PROTEIN (AFU_ORTHOLOGUE AFUA_5G12710)"/>
    <property type="match status" value="1"/>
</dbReference>
<sequence length="853" mass="95884">MSELGTPRVDGPPAPLFLSYQKSPSPSITIITRSSSTISHIISLRATNIFTSAPPTLFTTCDHSLESGVQGPNQHHPSRISAMASQADGSTGLRIKARYSDFEWDQLHMQGLLRQRAEALAGQKIDMPSDMTKENLISLLKDRKPVDEGSSFSNAKYNLTEYYIEPYPPSYKSIKELEKVTLEDLRIETRHLGNKIFVKTVCPAKRIASVSVIVEDEKGVPGQLQIFNLGRKVDLQEFLPVGQILCVKEPLFKISTTAIQSLRVDHAGDLVLVDGNDEEVPEVWKVEDIERSAAACKEIGNQAVRDGKLVEGIRWYTKGLNILASNSENPSEPLKLALFLNRSLSNLYRKEYERSLQDAESALLVDHVNEKALYRKAKSLYHLRCYGKCGNTLTKLIKHHPNNQEAKDELATVRQRLLEEARGKYDFAKMVEMAKNDFVGQEYDFADYTLPVYPKASGISGNGLFTKQDVKMGDLLYVCKAFVNCRSSDNGVSVMIRPVELHVEQGVGAFLTSAILEKLSRIPGAYKEILKLHNAYGEQWRVSREDNGAVDSFLVKNICNSNAFSSCSYYDEFPEMHPEEDGSPSSRNPNKSQEDPFDPNSGLWILPSYTNHSCIPNARRTFLGDMMILRAVVDMPKDTEILINYTDHNLRYEARQKILKTSWKFTCGCKLCEFQSAPGISEALEKIMKKMHVLITRIGDTTPKFEDVEELRLLIIKLEELYTFDAHIVPRPYLGEHILRLYGFLNEMGLSQAAYNTLHAGPPAWGAIYHAIAEKGVEFRHKGWVDADLVRAYVRLATVAGFSGGRIFEDWREAARECYRVVVGEDVTFEETFGEVMKRYVGAAGSCDRVALS</sequence>
<dbReference type="Pfam" id="PF00856">
    <property type="entry name" value="SET"/>
    <property type="match status" value="1"/>
</dbReference>
<dbReference type="AlphaFoldDB" id="A0A437ACH1"/>
<dbReference type="InterPro" id="IPR011990">
    <property type="entry name" value="TPR-like_helical_dom_sf"/>
</dbReference>
<dbReference type="EMBL" id="SAEB01000003">
    <property type="protein sequence ID" value="RVD88788.1"/>
    <property type="molecule type" value="Genomic_DNA"/>
</dbReference>
<feature type="region of interest" description="Disordered" evidence="1">
    <location>
        <begin position="577"/>
        <end position="597"/>
    </location>
</feature>
<dbReference type="SUPFAM" id="SSF82199">
    <property type="entry name" value="SET domain"/>
    <property type="match status" value="1"/>
</dbReference>
<dbReference type="SUPFAM" id="SSF48452">
    <property type="entry name" value="TPR-like"/>
    <property type="match status" value="1"/>
</dbReference>
<evidence type="ECO:0000313" key="4">
    <source>
        <dbReference type="Proteomes" id="UP000283090"/>
    </source>
</evidence>
<dbReference type="Gene3D" id="2.170.270.10">
    <property type="entry name" value="SET domain"/>
    <property type="match status" value="1"/>
</dbReference>
<dbReference type="GeneID" id="93585273"/>
<protein>
    <recommendedName>
        <fullName evidence="2">SET domain-containing protein</fullName>
    </recommendedName>
</protein>
<dbReference type="CDD" id="cd20071">
    <property type="entry name" value="SET_SMYD"/>
    <property type="match status" value="1"/>
</dbReference>
<dbReference type="STRING" id="97331.A0A437ACH1"/>
<feature type="domain" description="SET" evidence="2">
    <location>
        <begin position="450"/>
        <end position="646"/>
    </location>
</feature>
<evidence type="ECO:0000256" key="1">
    <source>
        <dbReference type="SAM" id="MobiDB-lite"/>
    </source>
</evidence>
<accession>A0A437ACH1</accession>
<dbReference type="OrthoDB" id="438641at2759"/>
<comment type="caution">
    <text evidence="3">The sequence shown here is derived from an EMBL/GenBank/DDBJ whole genome shotgun (WGS) entry which is preliminary data.</text>
</comment>
<proteinExistence type="predicted"/>
<dbReference type="InterPro" id="IPR001214">
    <property type="entry name" value="SET_dom"/>
</dbReference>
<dbReference type="RefSeq" id="XP_067494332.1">
    <property type="nucleotide sequence ID" value="XM_067631824.1"/>
</dbReference>
<reference evidence="3 4" key="1">
    <citation type="submission" date="2019-01" db="EMBL/GenBank/DDBJ databases">
        <title>Intercellular communication is required for trap formation in the nematode-trapping fungus Duddingtonia flagrans.</title>
        <authorList>
            <person name="Youssar L."/>
            <person name="Wernet V."/>
            <person name="Hensel N."/>
            <person name="Hildebrandt H.-G."/>
            <person name="Fischer R."/>
        </authorList>
    </citation>
    <scope>NUCLEOTIDE SEQUENCE [LARGE SCALE GENOMIC DNA]</scope>
    <source>
        <strain evidence="3 4">CBS H-5679</strain>
    </source>
</reference>
<dbReference type="Proteomes" id="UP000283090">
    <property type="component" value="Unassembled WGS sequence"/>
</dbReference>
<dbReference type="InterPro" id="IPR046341">
    <property type="entry name" value="SET_dom_sf"/>
</dbReference>
<dbReference type="VEuPathDB" id="FungiDB:DFL_002962"/>
<dbReference type="InterPro" id="IPR053209">
    <property type="entry name" value="Gramillin-biosynth_MTr"/>
</dbReference>
<organism evidence="3 4">
    <name type="scientific">Arthrobotrys flagrans</name>
    <name type="common">Nematode-trapping fungus</name>
    <name type="synonym">Trichothecium flagrans</name>
    <dbReference type="NCBI Taxonomy" id="97331"/>
    <lineage>
        <taxon>Eukaryota</taxon>
        <taxon>Fungi</taxon>
        <taxon>Dikarya</taxon>
        <taxon>Ascomycota</taxon>
        <taxon>Pezizomycotina</taxon>
        <taxon>Orbiliomycetes</taxon>
        <taxon>Orbiliales</taxon>
        <taxon>Orbiliaceae</taxon>
        <taxon>Arthrobotrys</taxon>
    </lineage>
</organism>
<dbReference type="PANTHER" id="PTHR47643">
    <property type="entry name" value="TPR DOMAIN PROTEIN (AFU_ORTHOLOGUE AFUA_5G12710)"/>
    <property type="match status" value="1"/>
</dbReference>
<keyword evidence="4" id="KW-1185">Reference proteome</keyword>
<dbReference type="PROSITE" id="PS50280">
    <property type="entry name" value="SET"/>
    <property type="match status" value="1"/>
</dbReference>